<evidence type="ECO:0000313" key="1">
    <source>
        <dbReference type="EMBL" id="CAG2065234.1"/>
    </source>
</evidence>
<organism evidence="1 2">
    <name type="scientific">Timema podura</name>
    <name type="common">Walking stick</name>
    <dbReference type="NCBI Taxonomy" id="61482"/>
    <lineage>
        <taxon>Eukaryota</taxon>
        <taxon>Metazoa</taxon>
        <taxon>Ecdysozoa</taxon>
        <taxon>Arthropoda</taxon>
        <taxon>Hexapoda</taxon>
        <taxon>Insecta</taxon>
        <taxon>Pterygota</taxon>
        <taxon>Neoptera</taxon>
        <taxon>Polyneoptera</taxon>
        <taxon>Phasmatodea</taxon>
        <taxon>Timematodea</taxon>
        <taxon>Timematoidea</taxon>
        <taxon>Timematidae</taxon>
        <taxon>Timema</taxon>
    </lineage>
</organism>
<keyword evidence="2" id="KW-1185">Reference proteome</keyword>
<dbReference type="Proteomes" id="UP001153148">
    <property type="component" value="Unassembled WGS sequence"/>
</dbReference>
<protein>
    <submittedName>
        <fullName evidence="1">Uncharacterized protein</fullName>
    </submittedName>
</protein>
<name>A0ABN7PDS4_TIMPD</name>
<sequence length="151" mass="16775">VDPPMDLEEWEVSAYISQAVLMGSMTVELLCEICKVSIPDCRFVHVSSLIGRGVTTVQLLLAACGLPMEQVAPLADCLSCSIARVPWLTPRKEEREIHGRLIHIIQHPPSPSPLPSTCSRPQYTRSSLHAFSHPTDPRQFPTTAIQWEHLA</sequence>
<accession>A0ABN7PDS4</accession>
<reference evidence="1" key="1">
    <citation type="submission" date="2021-03" db="EMBL/GenBank/DDBJ databases">
        <authorList>
            <person name="Tran Van P."/>
        </authorList>
    </citation>
    <scope>NUCLEOTIDE SEQUENCE</scope>
</reference>
<comment type="caution">
    <text evidence="1">The sequence shown here is derived from an EMBL/GenBank/DDBJ whole genome shotgun (WGS) entry which is preliminary data.</text>
</comment>
<evidence type="ECO:0000313" key="2">
    <source>
        <dbReference type="Proteomes" id="UP001153148"/>
    </source>
</evidence>
<dbReference type="EMBL" id="CAJPIN010041073">
    <property type="protein sequence ID" value="CAG2065234.1"/>
    <property type="molecule type" value="Genomic_DNA"/>
</dbReference>
<feature type="non-terminal residue" evidence="1">
    <location>
        <position position="1"/>
    </location>
</feature>
<proteinExistence type="predicted"/>
<gene>
    <name evidence="1" type="ORF">TPAB3V08_LOCUS12178</name>
</gene>